<evidence type="ECO:0000259" key="1">
    <source>
        <dbReference type="PROSITE" id="PS50878"/>
    </source>
</evidence>
<dbReference type="InterPro" id="IPR043502">
    <property type="entry name" value="DNA/RNA_pol_sf"/>
</dbReference>
<dbReference type="SUPFAM" id="SSF56672">
    <property type="entry name" value="DNA/RNA polymerases"/>
    <property type="match status" value="1"/>
</dbReference>
<dbReference type="RefSeq" id="XP_058342973.1">
    <property type="nucleotide sequence ID" value="XM_058486361.1"/>
</dbReference>
<proteinExistence type="predicted"/>
<comment type="caution">
    <text evidence="2">The sequence shown here is derived from an EMBL/GenBank/DDBJ whole genome shotgun (WGS) entry which is preliminary data.</text>
</comment>
<organism evidence="2 3">
    <name type="scientific">Lichtheimia ornata</name>
    <dbReference type="NCBI Taxonomy" id="688661"/>
    <lineage>
        <taxon>Eukaryota</taxon>
        <taxon>Fungi</taxon>
        <taxon>Fungi incertae sedis</taxon>
        <taxon>Mucoromycota</taxon>
        <taxon>Mucoromycotina</taxon>
        <taxon>Mucoromycetes</taxon>
        <taxon>Mucorales</taxon>
        <taxon>Lichtheimiaceae</taxon>
        <taxon>Lichtheimia</taxon>
    </lineage>
</organism>
<dbReference type="EMBL" id="JARTCD010000027">
    <property type="protein sequence ID" value="KAJ8658060.1"/>
    <property type="molecule type" value="Genomic_DNA"/>
</dbReference>
<dbReference type="InterPro" id="IPR000477">
    <property type="entry name" value="RT_dom"/>
</dbReference>
<gene>
    <name evidence="2" type="ORF">O0I10_006331</name>
</gene>
<dbReference type="InterPro" id="IPR005135">
    <property type="entry name" value="Endo/exonuclease/phosphatase"/>
</dbReference>
<dbReference type="Pfam" id="PF00078">
    <property type="entry name" value="RVT_1"/>
    <property type="match status" value="1"/>
</dbReference>
<dbReference type="InterPro" id="IPR036691">
    <property type="entry name" value="Endo/exonu/phosph_ase_sf"/>
</dbReference>
<sequence length="1252" mass="143106">MISRNNHITFLSLNCNGLAKLRRPSARASLIRFLRQQSAHIITLQETHASTPTLKDTFHKQFCAHQSFWTQHCGIVLLSSALHMHEIPLDFTTRAQLVHIQHTDNAFHDFYVLNVYAPAHSKRERYQFFNSLYQHIAPLVNNQIHTDRLFIMGDFNYDLQRSGLHLNAPSTWLTWLDLHFFNCTRDELHFDGIPTYRHSNYLSTIDYIYAPSQFSSSIHHKDISFVNNEWTDHALLSATFTMGPPKLGKGFWRGNPLLFQQPSFRRQLNDALTSHYPRLHDMPSPQSQWESIKGILTHHLKTHSRQQADWRKKQLSALQSKRNRFLRSKPPAAIRAWRLPIMERQIATLQQEMVDVQALRAGQRWRERGETSAGYLKRTIQDRQVKRSIATLQHPHTGAMCSTTSDMHSAVQCFYQELYSPEPISTSAMDTMFTQLPSTLRLEDSDQEDLVRAFSLDDLQSAASRTPHHSSPGPDGLPYQAWRLVFTHPLYTNLVMRVYDDALQHGIFPSSWNDTCMCLLPKKGDLTNLANWRPISLINCDAKIFTRLLNARIINAASSLITPYQSGFMPGRFIGVNGLLTRIAMEQASQQGSTELGLLLDQEKAYDRVHPDYLRAVLLRFGFPASIIHTICALFFSTSIHINVNGHISTPIQQLRGLRQGDPLSPILFNLALEPFLRTIIGDANFQGFQPWQSATSSPLPPIKLLAYADDVMVFLKDPMDFERLLSHVACYQRASNARFNRQKTQAISLSGATHATWSQVLMSNNMPAPHDRLSPSAITYLGYPLASSTHQLQLFLDQLLHDLSTACKQHSQRTLSIRGRATVANSLVLSRVWHVLRLTPTTTVYLNRLKSIIGKFLMRNMFPRIAFATLCRLRSYGGIAILDPATQQNALQLRWIQELLSFSTDEWLPHTHVLYHHLLRDRRFSDGDIHTLLRCQEARKPSTREVSISTLIFRAMDKINIDWDIIQPSPATSLLLPLNAIWSTADDATSFRQPGFKNLLVGDLFVLDGTSSLRLQTRADGCQYPLLLSRFRTHMDQDRLKLHSFFARLCDHTQATHVHTSSRLPDTSILTSSFVEAMDGNMWRSKTYRKLIAPDNPSDNSSVSWTTFWRTPMHHTARNVWYRLLHDRLPTSSRVHHIAPAFVTSHLCRICLTTCDDDFHFLMGCPKKGEVWQQVWRPIHCADPDLSSLFQCLRTAQFPGSAQQQRQQATLCSCILQAIWCAHWAFIFNNTNFISTAVAAHASHLYSSLSV</sequence>
<accession>A0AAD7V3A8</accession>
<dbReference type="CDD" id="cd01650">
    <property type="entry name" value="RT_nLTR_like"/>
    <property type="match status" value="1"/>
</dbReference>
<protein>
    <recommendedName>
        <fullName evidence="1">Reverse transcriptase domain-containing protein</fullName>
    </recommendedName>
</protein>
<dbReference type="SUPFAM" id="SSF56219">
    <property type="entry name" value="DNase I-like"/>
    <property type="match status" value="1"/>
</dbReference>
<dbReference type="PROSITE" id="PS50878">
    <property type="entry name" value="RT_POL"/>
    <property type="match status" value="1"/>
</dbReference>
<dbReference type="GeneID" id="83213742"/>
<dbReference type="AlphaFoldDB" id="A0AAD7V3A8"/>
<feature type="domain" description="Reverse transcriptase" evidence="1">
    <location>
        <begin position="501"/>
        <end position="786"/>
    </location>
</feature>
<evidence type="ECO:0000313" key="3">
    <source>
        <dbReference type="Proteomes" id="UP001234581"/>
    </source>
</evidence>
<reference evidence="2 3" key="1">
    <citation type="submission" date="2023-03" db="EMBL/GenBank/DDBJ databases">
        <title>Genome sequence of Lichtheimia ornata CBS 291.66.</title>
        <authorList>
            <person name="Mohabir J.T."/>
            <person name="Shea T.P."/>
            <person name="Kurbessoian T."/>
            <person name="Berby B."/>
            <person name="Fontaine J."/>
            <person name="Livny J."/>
            <person name="Gnirke A."/>
            <person name="Stajich J.E."/>
            <person name="Cuomo C.A."/>
        </authorList>
    </citation>
    <scope>NUCLEOTIDE SEQUENCE [LARGE SCALE GENOMIC DNA]</scope>
    <source>
        <strain evidence="2">CBS 291.66</strain>
    </source>
</reference>
<dbReference type="Proteomes" id="UP001234581">
    <property type="component" value="Unassembled WGS sequence"/>
</dbReference>
<name>A0AAD7V3A8_9FUNG</name>
<dbReference type="PANTHER" id="PTHR19446">
    <property type="entry name" value="REVERSE TRANSCRIPTASES"/>
    <property type="match status" value="1"/>
</dbReference>
<dbReference type="GO" id="GO:0003824">
    <property type="term" value="F:catalytic activity"/>
    <property type="evidence" value="ECO:0007669"/>
    <property type="project" value="InterPro"/>
</dbReference>
<evidence type="ECO:0000313" key="2">
    <source>
        <dbReference type="EMBL" id="KAJ8658060.1"/>
    </source>
</evidence>
<dbReference type="Gene3D" id="3.60.10.10">
    <property type="entry name" value="Endonuclease/exonuclease/phosphatase"/>
    <property type="match status" value="1"/>
</dbReference>
<keyword evidence="3" id="KW-1185">Reference proteome</keyword>
<dbReference type="Pfam" id="PF03372">
    <property type="entry name" value="Exo_endo_phos"/>
    <property type="match status" value="1"/>
</dbReference>